<protein>
    <submittedName>
        <fullName evidence="3">Antibiotic biosynthesis monooxygenase</fullName>
    </submittedName>
</protein>
<dbReference type="EMBL" id="RRZC01000016">
    <property type="protein sequence ID" value="MBE0404624.1"/>
    <property type="molecule type" value="Genomic_DNA"/>
</dbReference>
<keyword evidence="5" id="KW-1185">Reference proteome</keyword>
<dbReference type="SUPFAM" id="SSF54909">
    <property type="entry name" value="Dimeric alpha+beta barrel"/>
    <property type="match status" value="1"/>
</dbReference>
<evidence type="ECO:0000313" key="4">
    <source>
        <dbReference type="Proteomes" id="UP000196331"/>
    </source>
</evidence>
<dbReference type="InterPro" id="IPR052936">
    <property type="entry name" value="Jasmonate_Hydroxylase-like"/>
</dbReference>
<dbReference type="GO" id="GO:0004497">
    <property type="term" value="F:monooxygenase activity"/>
    <property type="evidence" value="ECO:0007669"/>
    <property type="project" value="UniProtKB-KW"/>
</dbReference>
<dbReference type="PROSITE" id="PS51725">
    <property type="entry name" value="ABM"/>
    <property type="match status" value="1"/>
</dbReference>
<proteinExistence type="predicted"/>
<evidence type="ECO:0000259" key="1">
    <source>
        <dbReference type="PROSITE" id="PS51725"/>
    </source>
</evidence>
<organism evidence="3 4">
    <name type="scientific">Halomonas citrativorans</name>
    <dbReference type="NCBI Taxonomy" id="2742612"/>
    <lineage>
        <taxon>Bacteria</taxon>
        <taxon>Pseudomonadati</taxon>
        <taxon>Pseudomonadota</taxon>
        <taxon>Gammaproteobacteria</taxon>
        <taxon>Oceanospirillales</taxon>
        <taxon>Halomonadaceae</taxon>
        <taxon>Halomonas</taxon>
    </lineage>
</organism>
<feature type="domain" description="ABM" evidence="1">
    <location>
        <begin position="2"/>
        <end position="90"/>
    </location>
</feature>
<dbReference type="InterPro" id="IPR011008">
    <property type="entry name" value="Dimeric_a/b-barrel"/>
</dbReference>
<dbReference type="RefSeq" id="WP_087111810.1">
    <property type="nucleotide sequence ID" value="NZ_FUKM01000061.1"/>
</dbReference>
<dbReference type="EMBL" id="FUKM01000061">
    <property type="protein sequence ID" value="SJN15108.1"/>
    <property type="molecule type" value="Genomic_DNA"/>
</dbReference>
<comment type="caution">
    <text evidence="3">The sequence shown here is derived from an EMBL/GenBank/DDBJ whole genome shotgun (WGS) entry which is preliminary data.</text>
</comment>
<dbReference type="AlphaFoldDB" id="A0A1R4I5R1"/>
<dbReference type="Proteomes" id="UP000754821">
    <property type="component" value="Unassembled WGS sequence"/>
</dbReference>
<sequence length="115" mass="13435">MIAVIFEVLPHKDRKDDYLDAASTLAPHLKDIDGFISIERFESLTHPGKILSLSFWRDEEAVKQWRTFEPHRSIQKAGRQEIFADYRLRVAAIIRDYGLNDRHEAPEDSLAVHHR</sequence>
<evidence type="ECO:0000313" key="3">
    <source>
        <dbReference type="EMBL" id="SJN15108.1"/>
    </source>
</evidence>
<reference evidence="3 4" key="1">
    <citation type="submission" date="2017-02" db="EMBL/GenBank/DDBJ databases">
        <authorList>
            <person name="Dridi B."/>
        </authorList>
    </citation>
    <scope>NUCLEOTIDE SEQUENCE [LARGE SCALE GENOMIC DNA]</scope>
    <source>
        <strain evidence="3 4">JB380</strain>
    </source>
</reference>
<dbReference type="OrthoDB" id="9797060at2"/>
<dbReference type="Pfam" id="PF03992">
    <property type="entry name" value="ABM"/>
    <property type="match status" value="1"/>
</dbReference>
<dbReference type="PANTHER" id="PTHR37811:SF2">
    <property type="entry name" value="ABM DOMAIN-CONTAINING PROTEIN"/>
    <property type="match status" value="1"/>
</dbReference>
<keyword evidence="3" id="KW-0503">Monooxygenase</keyword>
<name>A0A1R4I5R1_9GAMM</name>
<gene>
    <name evidence="3" type="ORF">CZ787_18505</name>
    <name evidence="2" type="ORF">EI163_13845</name>
</gene>
<keyword evidence="3" id="KW-0560">Oxidoreductase</keyword>
<evidence type="ECO:0000313" key="5">
    <source>
        <dbReference type="Proteomes" id="UP000754821"/>
    </source>
</evidence>
<evidence type="ECO:0000313" key="2">
    <source>
        <dbReference type="EMBL" id="MBE0404624.1"/>
    </source>
</evidence>
<dbReference type="Proteomes" id="UP000196331">
    <property type="component" value="Unassembled WGS sequence"/>
</dbReference>
<accession>A0A1R4I5R1</accession>
<dbReference type="Gene3D" id="3.30.70.100">
    <property type="match status" value="1"/>
</dbReference>
<dbReference type="InterPro" id="IPR007138">
    <property type="entry name" value="ABM_dom"/>
</dbReference>
<dbReference type="PANTHER" id="PTHR37811">
    <property type="entry name" value="BLL5343 PROTEIN"/>
    <property type="match status" value="1"/>
</dbReference>
<reference evidence="2 5" key="2">
    <citation type="submission" date="2020-07" db="EMBL/GenBank/DDBJ databases">
        <title>Halophilic bacteria isolated from french cheeses.</title>
        <authorList>
            <person name="Kothe C.I."/>
            <person name="Farah-Kraiem B."/>
            <person name="Renault P."/>
            <person name="Dridi B."/>
        </authorList>
    </citation>
    <scope>NUCLEOTIDE SEQUENCE [LARGE SCALE GENOMIC DNA]</scope>
    <source>
        <strain evidence="2 5">FME16</strain>
    </source>
</reference>